<keyword evidence="1" id="KW-1133">Transmembrane helix</keyword>
<protein>
    <submittedName>
        <fullName evidence="2">Putative conserved secreted protein</fullName>
    </submittedName>
</protein>
<organism evidence="2">
    <name type="scientific">Culex tarsalis</name>
    <name type="common">Encephalitis mosquito</name>
    <dbReference type="NCBI Taxonomy" id="7177"/>
    <lineage>
        <taxon>Eukaryota</taxon>
        <taxon>Metazoa</taxon>
        <taxon>Ecdysozoa</taxon>
        <taxon>Arthropoda</taxon>
        <taxon>Hexapoda</taxon>
        <taxon>Insecta</taxon>
        <taxon>Pterygota</taxon>
        <taxon>Neoptera</taxon>
        <taxon>Endopterygota</taxon>
        <taxon>Diptera</taxon>
        <taxon>Nematocera</taxon>
        <taxon>Culicoidea</taxon>
        <taxon>Culicidae</taxon>
        <taxon>Culicinae</taxon>
        <taxon>Culicini</taxon>
        <taxon>Culex</taxon>
        <taxon>Culex</taxon>
    </lineage>
</organism>
<proteinExistence type="predicted"/>
<evidence type="ECO:0000256" key="1">
    <source>
        <dbReference type="SAM" id="Phobius"/>
    </source>
</evidence>
<evidence type="ECO:0000313" key="2">
    <source>
        <dbReference type="EMBL" id="JAV33143.1"/>
    </source>
</evidence>
<dbReference type="EMBL" id="GFDL01001902">
    <property type="protein sequence ID" value="JAV33143.1"/>
    <property type="molecule type" value="Transcribed_RNA"/>
</dbReference>
<keyword evidence="1" id="KW-0472">Membrane</keyword>
<sequence length="109" mass="13227">MNSFFLCLYLIYCIGYLISLSYYIKDVLQYRRLGNLIISRREAVQPEAPTERRQPIRKYVSSHRHKMLRRRWINVVNRINGKLRIKPLRERYELYFDSDGEIGLRTITT</sequence>
<name>A0A1Q3G030_CULTA</name>
<feature type="transmembrane region" description="Helical" evidence="1">
    <location>
        <begin position="6"/>
        <end position="24"/>
    </location>
</feature>
<accession>A0A1Q3G030</accession>
<dbReference type="AlphaFoldDB" id="A0A1Q3G030"/>
<keyword evidence="1" id="KW-0812">Transmembrane</keyword>
<reference evidence="2" key="1">
    <citation type="submission" date="2017-01" db="EMBL/GenBank/DDBJ databases">
        <title>A deep insight into the sialotranscriptome of adult male and female Cluex tarsalis mosquitoes.</title>
        <authorList>
            <person name="Ribeiro J.M."/>
            <person name="Moreira F."/>
            <person name="Bernard K.A."/>
            <person name="Calvo E."/>
        </authorList>
    </citation>
    <scope>NUCLEOTIDE SEQUENCE</scope>
    <source>
        <strain evidence="2">Kern County</strain>
        <tissue evidence="2">Salivary glands</tissue>
    </source>
</reference>